<dbReference type="Proteomes" id="UP001652700">
    <property type="component" value="Unplaced"/>
</dbReference>
<protein>
    <submittedName>
        <fullName evidence="3">Uncharacterized protein LOC114328970</fullName>
    </submittedName>
</protein>
<evidence type="ECO:0000313" key="3">
    <source>
        <dbReference type="RefSeq" id="XP_028133770.1"/>
    </source>
</evidence>
<dbReference type="RefSeq" id="XP_028133770.1">
    <property type="nucleotide sequence ID" value="XM_028277969.1"/>
</dbReference>
<dbReference type="OrthoDB" id="2120499at2759"/>
<evidence type="ECO:0000313" key="2">
    <source>
        <dbReference type="Proteomes" id="UP001652700"/>
    </source>
</evidence>
<dbReference type="AlphaFoldDB" id="A0A6P7FKV3"/>
<keyword evidence="2" id="KW-1185">Reference proteome</keyword>
<name>A0A6P7FKV3_DIAVI</name>
<reference evidence="3" key="1">
    <citation type="submission" date="2025-04" db="UniProtKB">
        <authorList>
            <consortium name="RefSeq"/>
        </authorList>
    </citation>
    <scope>IDENTIFICATION</scope>
    <source>
        <tissue evidence="3">Whole insect</tissue>
    </source>
</reference>
<accession>A0A6P7FKV3</accession>
<evidence type="ECO:0000313" key="1">
    <source>
        <dbReference type="EnsemblMetazoa" id="XP_028133770.1"/>
    </source>
</evidence>
<dbReference type="EnsemblMetazoa" id="XM_028277969.2">
    <property type="protein sequence ID" value="XP_028133770.1"/>
    <property type="gene ID" value="LOC114328970"/>
</dbReference>
<proteinExistence type="predicted"/>
<dbReference type="InParanoid" id="A0A6P7FKV3"/>
<dbReference type="KEGG" id="dvv:114328970"/>
<organism evidence="3">
    <name type="scientific">Diabrotica virgifera virgifera</name>
    <name type="common">western corn rootworm</name>
    <dbReference type="NCBI Taxonomy" id="50390"/>
    <lineage>
        <taxon>Eukaryota</taxon>
        <taxon>Metazoa</taxon>
        <taxon>Ecdysozoa</taxon>
        <taxon>Arthropoda</taxon>
        <taxon>Hexapoda</taxon>
        <taxon>Insecta</taxon>
        <taxon>Pterygota</taxon>
        <taxon>Neoptera</taxon>
        <taxon>Endopterygota</taxon>
        <taxon>Coleoptera</taxon>
        <taxon>Polyphaga</taxon>
        <taxon>Cucujiformia</taxon>
        <taxon>Chrysomeloidea</taxon>
        <taxon>Chrysomelidae</taxon>
        <taxon>Galerucinae</taxon>
        <taxon>Diabroticina</taxon>
        <taxon>Diabroticites</taxon>
        <taxon>Diabrotica</taxon>
    </lineage>
</organism>
<reference evidence="1" key="2">
    <citation type="submission" date="2025-05" db="UniProtKB">
        <authorList>
            <consortium name="EnsemblMetazoa"/>
        </authorList>
    </citation>
    <scope>IDENTIFICATION</scope>
</reference>
<gene>
    <name evidence="3" type="primary">LOC114328970</name>
</gene>
<dbReference type="GeneID" id="114328970"/>
<sequence>MEPSSATPSSTEDVCKSKIVRKPNADMEDELLEKCWVASYKGDSKPFLIRDGSFVYPREKDCSTMKSSYQYPVPDDRTALGVRKTKLLKQFEEEAIKEVTDEGEPPVSIGDYDSVYNRFFRKEGFEPDDQFYTRNEELYKKYPLYSSLPTTFTSFKLKQDKNKKPDGVTPTIYNNQPFRKCGQFSKPISEVLDTRYW</sequence>